<comment type="caution">
    <text evidence="1">The sequence shown here is derived from an EMBL/GenBank/DDBJ whole genome shotgun (WGS) entry which is preliminary data.</text>
</comment>
<reference evidence="2" key="1">
    <citation type="journal article" date="2019" name="Int. J. Syst. Evol. Microbiol.">
        <title>The Global Catalogue of Microorganisms (GCM) 10K type strain sequencing project: providing services to taxonomists for standard genome sequencing and annotation.</title>
        <authorList>
            <consortium name="The Broad Institute Genomics Platform"/>
            <consortium name="The Broad Institute Genome Sequencing Center for Infectious Disease"/>
            <person name="Wu L."/>
            <person name="Ma J."/>
        </authorList>
    </citation>
    <scope>NUCLEOTIDE SEQUENCE [LARGE SCALE GENOMIC DNA]</scope>
    <source>
        <strain evidence="2">NBRC 103632</strain>
    </source>
</reference>
<dbReference type="InterPro" id="IPR010985">
    <property type="entry name" value="Ribbon_hlx_hlx"/>
</dbReference>
<accession>A0ABV9ETR0</accession>
<gene>
    <name evidence="1" type="ORF">ACFO3E_02220</name>
</gene>
<evidence type="ECO:0000313" key="1">
    <source>
        <dbReference type="EMBL" id="MFC4593012.1"/>
    </source>
</evidence>
<proteinExistence type="predicted"/>
<dbReference type="SUPFAM" id="SSF47598">
    <property type="entry name" value="Ribbon-helix-helix"/>
    <property type="match status" value="1"/>
</dbReference>
<dbReference type="EMBL" id="JBHSFZ010000003">
    <property type="protein sequence ID" value="MFC4593012.1"/>
    <property type="molecule type" value="Genomic_DNA"/>
</dbReference>
<keyword evidence="2" id="KW-1185">Reference proteome</keyword>
<protein>
    <submittedName>
        <fullName evidence="1">CopG family transcriptional regulator</fullName>
    </submittedName>
</protein>
<name>A0ABV9ETR0_9SPHN</name>
<dbReference type="Proteomes" id="UP001595957">
    <property type="component" value="Unassembled WGS sequence"/>
</dbReference>
<sequence length="116" mass="12713">MPIITIRLDEELHRRVKGRAANAHLSISDFLRPLLEDVAFPGGRYAYTGQDELLGIAIQTYALIVEIASVQQSPLLVERAIANAGTLMRERGLIDPAAETLAGGRSALFGNREEDR</sequence>
<evidence type="ECO:0000313" key="2">
    <source>
        <dbReference type="Proteomes" id="UP001595957"/>
    </source>
</evidence>
<dbReference type="RefSeq" id="WP_380802142.1">
    <property type="nucleotide sequence ID" value="NZ_JBHSFZ010000003.1"/>
</dbReference>
<organism evidence="1 2">
    <name type="scientific">Sphingobium tyrosinilyticum</name>
    <dbReference type="NCBI Taxonomy" id="2715436"/>
    <lineage>
        <taxon>Bacteria</taxon>
        <taxon>Pseudomonadati</taxon>
        <taxon>Pseudomonadota</taxon>
        <taxon>Alphaproteobacteria</taxon>
        <taxon>Sphingomonadales</taxon>
        <taxon>Sphingomonadaceae</taxon>
        <taxon>Sphingobium</taxon>
    </lineage>
</organism>